<dbReference type="OrthoDB" id="2556955at2759"/>
<name>R9P986_PSEHS</name>
<proteinExistence type="predicted"/>
<dbReference type="EMBL" id="DF238814">
    <property type="protein sequence ID" value="GAC97948.1"/>
    <property type="molecule type" value="Genomic_DNA"/>
</dbReference>
<dbReference type="RefSeq" id="XP_012191535.1">
    <property type="nucleotide sequence ID" value="XM_012336145.1"/>
</dbReference>
<reference evidence="4" key="1">
    <citation type="journal article" date="2013" name="Genome Announc.">
        <title>Draft genome sequence of the basidiomycetous yeast-like fungus Pseudozyma hubeiensis SY62, which produces an abundant amount of the biosurfactant mannosylerythritol lipids.</title>
        <authorList>
            <person name="Konishi M."/>
            <person name="Hatada Y."/>
            <person name="Horiuchi J."/>
        </authorList>
    </citation>
    <scope>NUCLEOTIDE SEQUENCE [LARGE SCALE GENOMIC DNA]</scope>
    <source>
        <strain evidence="4">SY62</strain>
    </source>
</reference>
<evidence type="ECO:0000313" key="3">
    <source>
        <dbReference type="EMBL" id="GAC97948.1"/>
    </source>
</evidence>
<feature type="region of interest" description="Disordered" evidence="1">
    <location>
        <begin position="31"/>
        <end position="57"/>
    </location>
</feature>
<keyword evidence="2" id="KW-0732">Signal</keyword>
<feature type="compositionally biased region" description="Low complexity" evidence="1">
    <location>
        <begin position="31"/>
        <end position="43"/>
    </location>
</feature>
<protein>
    <submittedName>
        <fullName evidence="3">Uncharacterized protein</fullName>
    </submittedName>
</protein>
<accession>R9P986</accession>
<sequence length="233" mass="25444">MSSFRPAWLPILFVITAVLCCLRPASVRAGASSSTSRGRYTGAAKLGGDGTEPGMVNSRHEDMQRLSEVAPSSPQLPAELSIFNSPNIVMEPAIRVLPSKLHNLGFRHATVTFHDSKYANLNRIEDLVLTQMKSNPDRKQFMPIFSGSAMKTYAMPLDHSAVARWPNSVGRVAGKDDVSKAAILSVYDSGELAGMGRSIRLYGIVKIKNANTLHQPSSQAEQLMHNVPEMLRL</sequence>
<dbReference type="HOGENOM" id="CLU_1190338_0_0_1"/>
<feature type="signal peptide" evidence="2">
    <location>
        <begin position="1"/>
        <end position="29"/>
    </location>
</feature>
<dbReference type="GeneID" id="24110814"/>
<dbReference type="eggNOG" id="ENOG502R2X8">
    <property type="taxonomic scope" value="Eukaryota"/>
</dbReference>
<dbReference type="Proteomes" id="UP000014071">
    <property type="component" value="Unassembled WGS sequence"/>
</dbReference>
<organism evidence="3 4">
    <name type="scientific">Pseudozyma hubeiensis (strain SY62)</name>
    <name type="common">Yeast</name>
    <dbReference type="NCBI Taxonomy" id="1305764"/>
    <lineage>
        <taxon>Eukaryota</taxon>
        <taxon>Fungi</taxon>
        <taxon>Dikarya</taxon>
        <taxon>Basidiomycota</taxon>
        <taxon>Ustilaginomycotina</taxon>
        <taxon>Ustilaginomycetes</taxon>
        <taxon>Ustilaginales</taxon>
        <taxon>Ustilaginaceae</taxon>
        <taxon>Pseudozyma</taxon>
    </lineage>
</organism>
<feature type="chain" id="PRO_5004478415" evidence="2">
    <location>
        <begin position="30"/>
        <end position="233"/>
    </location>
</feature>
<evidence type="ECO:0000313" key="4">
    <source>
        <dbReference type="Proteomes" id="UP000014071"/>
    </source>
</evidence>
<dbReference type="AlphaFoldDB" id="R9P986"/>
<gene>
    <name evidence="3" type="ORF">PHSY_005536</name>
</gene>
<keyword evidence="4" id="KW-1185">Reference proteome</keyword>
<evidence type="ECO:0000256" key="2">
    <source>
        <dbReference type="SAM" id="SignalP"/>
    </source>
</evidence>
<evidence type="ECO:0000256" key="1">
    <source>
        <dbReference type="SAM" id="MobiDB-lite"/>
    </source>
</evidence>